<proteinExistence type="predicted"/>
<dbReference type="EMBL" id="CP006841">
    <property type="protein sequence ID" value="ALA68713.1"/>
    <property type="molecule type" value="Genomic_DNA"/>
</dbReference>
<keyword evidence="3" id="KW-1185">Reference proteome</keyword>
<protein>
    <recommendedName>
        <fullName evidence="1">DUF1023 domain-containing protein</fullName>
    </recommendedName>
</protein>
<dbReference type="InterPro" id="IPR010427">
    <property type="entry name" value="DUF1023"/>
</dbReference>
<dbReference type="RefSeq" id="WP_053412963.1">
    <property type="nucleotide sequence ID" value="NZ_CP006841.1"/>
</dbReference>
<evidence type="ECO:0000313" key="2">
    <source>
        <dbReference type="EMBL" id="ALA68713.1"/>
    </source>
</evidence>
<dbReference type="KEGG" id="clw:CLAC_11275"/>
<dbReference type="OrthoDB" id="4401767at2"/>
<dbReference type="AlphaFoldDB" id="A0A0K2H431"/>
<feature type="domain" description="DUF1023" evidence="1">
    <location>
        <begin position="221"/>
        <end position="357"/>
    </location>
</feature>
<organism evidence="2 3">
    <name type="scientific">Corynebacterium lactis RW2-5</name>
    <dbReference type="NCBI Taxonomy" id="1408189"/>
    <lineage>
        <taxon>Bacteria</taxon>
        <taxon>Bacillati</taxon>
        <taxon>Actinomycetota</taxon>
        <taxon>Actinomycetes</taxon>
        <taxon>Mycobacteriales</taxon>
        <taxon>Corynebacteriaceae</taxon>
        <taxon>Corynebacterium</taxon>
    </lineage>
</organism>
<evidence type="ECO:0000259" key="1">
    <source>
        <dbReference type="Pfam" id="PF06259"/>
    </source>
</evidence>
<evidence type="ECO:0000313" key="3">
    <source>
        <dbReference type="Proteomes" id="UP000058446"/>
    </source>
</evidence>
<gene>
    <name evidence="2" type="ORF">CLAC_11275</name>
</gene>
<dbReference type="InterPro" id="IPR029058">
    <property type="entry name" value="AB_hydrolase_fold"/>
</dbReference>
<accession>A0A0K2H431</accession>
<sequence length="462" mass="48211">MVTLTQALRWDAASLSRVGRSLQVNGRALDAAADGILGALGSIGTDSFDGANRVSAEGAASKSAAELRRGSLALGRIADSCQEASVKLGAAVAGLRDAVAEADRLGLSVDPVDGHVAEGPVGKGQAQAAGPALMLRLVERCQRRISEALARVLEIDQVYGAAIAAFVPFDSHAPEAGTPGGSGGVGDGDSAESLALSPAMADAARSLGLPAARVLESSPGHSAIAFGDVDTAKTVITLVPGTGSSAAGAHEQLSRVSAMFDASGRPREDVAVVLFSYDAPPALTEAAKADYHDRAAERLQHLQSELSARGRPHEQVVAGYSYGATVAAQSTLGRGLYADRVLLIASPGVGPGLRSAEQMKLLRSDGTAHESKENSHRVAVATSPADPIRIAANAGVHGIDPIDDDFGAHRMDLNRPWYESAQTLSEFAVRPRLEPLFRAHTTHYFDDEIFTRETRRWLRQPT</sequence>
<dbReference type="STRING" id="1408189.CLAC_11275"/>
<dbReference type="PATRIC" id="fig|1408189.4.peg.2274"/>
<dbReference type="Proteomes" id="UP000058446">
    <property type="component" value="Chromosome"/>
</dbReference>
<dbReference type="ESTHER" id="9cory-a0a0k2h431">
    <property type="family name" value="Duf_1023"/>
</dbReference>
<dbReference type="Pfam" id="PF06259">
    <property type="entry name" value="Abhydrolase_8"/>
    <property type="match status" value="1"/>
</dbReference>
<dbReference type="SUPFAM" id="SSF53474">
    <property type="entry name" value="alpha/beta-Hydrolases"/>
    <property type="match status" value="1"/>
</dbReference>
<name>A0A0K2H431_9CORY</name>
<reference evidence="2 3" key="1">
    <citation type="submission" date="2013-10" db="EMBL/GenBank/DDBJ databases">
        <title>Complete genome sequence of Corynebacterium lactis DSM 45799(T), isolated from raw cow milk.</title>
        <authorList>
            <person name="Ruckert C."/>
            <person name="Albersmeier A."/>
            <person name="Lipski A."/>
            <person name="Kalinowski J."/>
        </authorList>
    </citation>
    <scope>NUCLEOTIDE SEQUENCE [LARGE SCALE GENOMIC DNA]</scope>
    <source>
        <strain evidence="2 3">RW2-5</strain>
    </source>
</reference>